<dbReference type="Proteomes" id="UP000053864">
    <property type="component" value="Unassembled WGS sequence"/>
</dbReference>
<feature type="signal peptide" evidence="2">
    <location>
        <begin position="1"/>
        <end position="23"/>
    </location>
</feature>
<sequence>MKVTHIIALAAAVVASITVPSDAAWGLTTQVKSNHVQFGRQLGAGSLRGSEQQQVQQSSPTQTGSSQAQESSSSGKSDDVGEKKDDDKKDDG</sequence>
<organism evidence="3">
    <name type="scientific">Phytophthora nicotianae</name>
    <name type="common">Potato buckeye rot agent</name>
    <name type="synonym">Phytophthora parasitica</name>
    <dbReference type="NCBI Taxonomy" id="4792"/>
    <lineage>
        <taxon>Eukaryota</taxon>
        <taxon>Sar</taxon>
        <taxon>Stramenopiles</taxon>
        <taxon>Oomycota</taxon>
        <taxon>Peronosporomycetes</taxon>
        <taxon>Peronosporales</taxon>
        <taxon>Peronosporaceae</taxon>
        <taxon>Phytophthora</taxon>
    </lineage>
</organism>
<feature type="compositionally biased region" description="Low complexity" evidence="1">
    <location>
        <begin position="50"/>
        <end position="75"/>
    </location>
</feature>
<gene>
    <name evidence="3" type="ORF">L916_20497</name>
</gene>
<feature type="non-terminal residue" evidence="3">
    <location>
        <position position="92"/>
    </location>
</feature>
<dbReference type="EMBL" id="KI676437">
    <property type="protein sequence ID" value="ETL25693.1"/>
    <property type="molecule type" value="Genomic_DNA"/>
</dbReference>
<feature type="chain" id="PRO_5004817150" description="RxLR effector protein" evidence="2">
    <location>
        <begin position="24"/>
        <end position="92"/>
    </location>
</feature>
<dbReference type="AlphaFoldDB" id="W2HX24"/>
<name>W2HX24_PHYNI</name>
<keyword evidence="2" id="KW-0732">Signal</keyword>
<accession>W2HX24</accession>
<evidence type="ECO:0000256" key="1">
    <source>
        <dbReference type="SAM" id="MobiDB-lite"/>
    </source>
</evidence>
<evidence type="ECO:0000313" key="3">
    <source>
        <dbReference type="EMBL" id="ETL25693.1"/>
    </source>
</evidence>
<feature type="compositionally biased region" description="Basic and acidic residues" evidence="1">
    <location>
        <begin position="76"/>
        <end position="92"/>
    </location>
</feature>
<evidence type="ECO:0008006" key="4">
    <source>
        <dbReference type="Google" id="ProtNLM"/>
    </source>
</evidence>
<reference evidence="3" key="1">
    <citation type="submission" date="2013-11" db="EMBL/GenBank/DDBJ databases">
        <title>The Genome Sequence of Phytophthora parasitica CJ05E6.</title>
        <authorList>
            <consortium name="The Broad Institute Genomics Platform"/>
            <person name="Russ C."/>
            <person name="Tyler B."/>
            <person name="Panabieres F."/>
            <person name="Shan W."/>
            <person name="Tripathy S."/>
            <person name="Grunwald N."/>
            <person name="Machado M."/>
            <person name="Johnson C.S."/>
            <person name="Arredondo F."/>
            <person name="Hong C."/>
            <person name="Coffey M."/>
            <person name="Young S.K."/>
            <person name="Zeng Q."/>
            <person name="Gargeya S."/>
            <person name="Fitzgerald M."/>
            <person name="Abouelleil A."/>
            <person name="Alvarado L."/>
            <person name="Chapman S.B."/>
            <person name="Gainer-Dewar J."/>
            <person name="Goldberg J."/>
            <person name="Griggs A."/>
            <person name="Gujja S."/>
            <person name="Hansen M."/>
            <person name="Howarth C."/>
            <person name="Imamovic A."/>
            <person name="Ireland A."/>
            <person name="Larimer J."/>
            <person name="McCowan C."/>
            <person name="Murphy C."/>
            <person name="Pearson M."/>
            <person name="Poon T.W."/>
            <person name="Priest M."/>
            <person name="Roberts A."/>
            <person name="Saif S."/>
            <person name="Shea T."/>
            <person name="Sykes S."/>
            <person name="Wortman J."/>
            <person name="Nusbaum C."/>
            <person name="Birren B."/>
        </authorList>
    </citation>
    <scope>NUCLEOTIDE SEQUENCE [LARGE SCALE GENOMIC DNA]</scope>
    <source>
        <strain evidence="3">CJ05E6</strain>
    </source>
</reference>
<feature type="region of interest" description="Disordered" evidence="1">
    <location>
        <begin position="40"/>
        <end position="92"/>
    </location>
</feature>
<proteinExistence type="predicted"/>
<protein>
    <recommendedName>
        <fullName evidence="4">RxLR effector protein</fullName>
    </recommendedName>
</protein>
<evidence type="ECO:0000256" key="2">
    <source>
        <dbReference type="SAM" id="SignalP"/>
    </source>
</evidence>